<dbReference type="InterPro" id="IPR031617">
    <property type="entry name" value="PelG"/>
</dbReference>
<feature type="transmembrane region" description="Helical" evidence="1">
    <location>
        <begin position="167"/>
        <end position="185"/>
    </location>
</feature>
<feature type="transmembrane region" description="Helical" evidence="1">
    <location>
        <begin position="230"/>
        <end position="253"/>
    </location>
</feature>
<evidence type="ECO:0000313" key="2">
    <source>
        <dbReference type="EMBL" id="MBK4738226.1"/>
    </source>
</evidence>
<feature type="transmembrane region" description="Helical" evidence="1">
    <location>
        <begin position="104"/>
        <end position="127"/>
    </location>
</feature>
<keyword evidence="3" id="KW-1185">Reference proteome</keyword>
<reference evidence="2" key="1">
    <citation type="submission" date="2021-01" db="EMBL/GenBank/DDBJ databases">
        <title>Genome sequence of strain Noviherbaspirillum sp. DKR-6.</title>
        <authorList>
            <person name="Chaudhary D.K."/>
        </authorList>
    </citation>
    <scope>NUCLEOTIDE SEQUENCE</scope>
    <source>
        <strain evidence="2">DKR-6</strain>
    </source>
</reference>
<feature type="transmembrane region" description="Helical" evidence="1">
    <location>
        <begin position="21"/>
        <end position="50"/>
    </location>
</feature>
<evidence type="ECO:0000256" key="1">
    <source>
        <dbReference type="SAM" id="Phobius"/>
    </source>
</evidence>
<feature type="transmembrane region" description="Helical" evidence="1">
    <location>
        <begin position="395"/>
        <end position="415"/>
    </location>
</feature>
<feature type="transmembrane region" description="Helical" evidence="1">
    <location>
        <begin position="330"/>
        <end position="350"/>
    </location>
</feature>
<organism evidence="2 3">
    <name type="scientific">Noviherbaspirillum pedocola</name>
    <dbReference type="NCBI Taxonomy" id="2801341"/>
    <lineage>
        <taxon>Bacteria</taxon>
        <taxon>Pseudomonadati</taxon>
        <taxon>Pseudomonadota</taxon>
        <taxon>Betaproteobacteria</taxon>
        <taxon>Burkholderiales</taxon>
        <taxon>Oxalobacteraceae</taxon>
        <taxon>Noviherbaspirillum</taxon>
    </lineage>
</organism>
<dbReference type="EMBL" id="JAEPBG010000018">
    <property type="protein sequence ID" value="MBK4738226.1"/>
    <property type="molecule type" value="Genomic_DNA"/>
</dbReference>
<gene>
    <name evidence="2" type="primary">pelG</name>
    <name evidence="2" type="ORF">JJB74_26685</name>
</gene>
<feature type="transmembrane region" description="Helical" evidence="1">
    <location>
        <begin position="133"/>
        <end position="155"/>
    </location>
</feature>
<accession>A0A934SWR0</accession>
<sequence>MAGIGFELRKILKRDNLLSLLQAYSYAAVISSGPWILSIVGILLVGILSYSVVVPSVLITQFQVSITYVIALSLVFTGPVQLAFTRFAADRLFERRDAIVLSNYHAVALMVTLGSGIFGMAAIVLLFPQQSVLYRLLLLAAFVLMSNVWIATIFLSGMKQYRAIVGLYLAGYAVVVGASLALRGLKLEGLMAGFVLGQTVIITGMVALILRNFPAERFISFEFFNRRLCYPALCAIGLFYNLGVWVDKFIFWFVPDTSQHIIGPLRASIIYDLPVFLAYLSIIPGMAVFLVRLETDFVEYYDAFYNAVREGGSLEAIEEHRNGMVETVRLGILEIVKIQAIATLVVLVLGERILSWLGISTLYLPLLFVDVIAAGLQVVLLGVLNVFFYLDKRRIVLWITGGFLATNVLLTLVSIALGPAFYGYGFALALLGAVLAGFVMLSRTMERLEYETFMMQ</sequence>
<dbReference type="Proteomes" id="UP000622890">
    <property type="component" value="Unassembled WGS sequence"/>
</dbReference>
<feature type="transmembrane region" description="Helical" evidence="1">
    <location>
        <begin position="273"/>
        <end position="291"/>
    </location>
</feature>
<keyword evidence="1" id="KW-1133">Transmembrane helix</keyword>
<dbReference type="Pfam" id="PF16933">
    <property type="entry name" value="PelG"/>
    <property type="match status" value="1"/>
</dbReference>
<dbReference type="AlphaFoldDB" id="A0A934SWR0"/>
<comment type="caution">
    <text evidence="2">The sequence shown here is derived from an EMBL/GenBank/DDBJ whole genome shotgun (WGS) entry which is preliminary data.</text>
</comment>
<name>A0A934SWR0_9BURK</name>
<keyword evidence="1" id="KW-0472">Membrane</keyword>
<proteinExistence type="predicted"/>
<dbReference type="RefSeq" id="WP_200597250.1">
    <property type="nucleotide sequence ID" value="NZ_JAEPBG010000018.1"/>
</dbReference>
<feature type="transmembrane region" description="Helical" evidence="1">
    <location>
        <begin position="62"/>
        <end position="84"/>
    </location>
</feature>
<evidence type="ECO:0000313" key="3">
    <source>
        <dbReference type="Proteomes" id="UP000622890"/>
    </source>
</evidence>
<keyword evidence="1" id="KW-0812">Transmembrane</keyword>
<protein>
    <submittedName>
        <fullName evidence="2">Exopolysaccharide Pel transporter PelG</fullName>
    </submittedName>
</protein>
<feature type="transmembrane region" description="Helical" evidence="1">
    <location>
        <begin position="191"/>
        <end position="210"/>
    </location>
</feature>
<feature type="transmembrane region" description="Helical" evidence="1">
    <location>
        <begin position="362"/>
        <end position="388"/>
    </location>
</feature>
<feature type="transmembrane region" description="Helical" evidence="1">
    <location>
        <begin position="421"/>
        <end position="441"/>
    </location>
</feature>